<reference evidence="1 2" key="2">
    <citation type="submission" date="2016-08" db="EMBL/GenBank/DDBJ databases">
        <title>Pervasive Adenine N6-methylation of Active Genes in Fungi.</title>
        <authorList>
            <consortium name="DOE Joint Genome Institute"/>
            <person name="Mondo S.J."/>
            <person name="Dannebaum R.O."/>
            <person name="Kuo R.C."/>
            <person name="Labutti K."/>
            <person name="Haridas S."/>
            <person name="Kuo A."/>
            <person name="Salamov A."/>
            <person name="Ahrendt S.R."/>
            <person name="Lipzen A."/>
            <person name="Sullivan W."/>
            <person name="Andreopoulos W.B."/>
            <person name="Clum A."/>
            <person name="Lindquist E."/>
            <person name="Daum C."/>
            <person name="Ramamoorthy G.K."/>
            <person name="Gryganskyi A."/>
            <person name="Culley D."/>
            <person name="Magnuson J.K."/>
            <person name="James T.Y."/>
            <person name="O'Malley M.A."/>
            <person name="Stajich J.E."/>
            <person name="Spatafora J.W."/>
            <person name="Visel A."/>
            <person name="Grigoriev I.V."/>
        </authorList>
    </citation>
    <scope>NUCLEOTIDE SEQUENCE [LARGE SCALE GENOMIC DNA]</scope>
    <source>
        <strain evidence="1 2">S4</strain>
    </source>
</reference>
<name>A0A1Y1WV01_9FUNG</name>
<dbReference type="EMBL" id="MCFG01000256">
    <property type="protein sequence ID" value="ORX77282.1"/>
    <property type="molecule type" value="Genomic_DNA"/>
</dbReference>
<accession>A0A1Y1WV01</accession>
<protein>
    <submittedName>
        <fullName evidence="1">Uncharacterized protein</fullName>
    </submittedName>
</protein>
<reference evidence="1 2" key="1">
    <citation type="submission" date="2016-08" db="EMBL/GenBank/DDBJ databases">
        <title>A Parts List for Fungal Cellulosomes Revealed by Comparative Genomics.</title>
        <authorList>
            <consortium name="DOE Joint Genome Institute"/>
            <person name="Haitjema C.H."/>
            <person name="Gilmore S.P."/>
            <person name="Henske J.K."/>
            <person name="Solomon K.V."/>
            <person name="De Groot R."/>
            <person name="Kuo A."/>
            <person name="Mondo S.J."/>
            <person name="Salamov A.A."/>
            <person name="Labutti K."/>
            <person name="Zhao Z."/>
            <person name="Chiniquy J."/>
            <person name="Barry K."/>
            <person name="Brewer H.M."/>
            <person name="Purvine S.O."/>
            <person name="Wright A.T."/>
            <person name="Boxma B."/>
            <person name="Van Alen T."/>
            <person name="Hackstein J.H."/>
            <person name="Baker S.E."/>
            <person name="Grigoriev I.V."/>
            <person name="O'Malley M.A."/>
        </authorList>
    </citation>
    <scope>NUCLEOTIDE SEQUENCE [LARGE SCALE GENOMIC DNA]</scope>
    <source>
        <strain evidence="1 2">S4</strain>
    </source>
</reference>
<comment type="caution">
    <text evidence="1">The sequence shown here is derived from an EMBL/GenBank/DDBJ whole genome shotgun (WGS) entry which is preliminary data.</text>
</comment>
<evidence type="ECO:0000313" key="2">
    <source>
        <dbReference type="Proteomes" id="UP000193944"/>
    </source>
</evidence>
<dbReference type="Proteomes" id="UP000193944">
    <property type="component" value="Unassembled WGS sequence"/>
</dbReference>
<proteinExistence type="predicted"/>
<sequence length="286" mass="33811">MSEQELTYEDTKIKLKYLDSILKETEINKPLENIFLERVYTFNSLVNEDDKFKEFKTYLKNKELSVRILDKNELEDRRKEFVADVLLILFAKYPKVEKYNNRNYKDNLKKEDFENTDNLIQNVNILREKTICTTFFEGFVGKLLSISESTLTISKDYENHEELKMDLFSEENCILNSPRLIEGYTELLNAVTKKLKENNNSSGNNDKLVCLLEDILADMCRIKITKEYVNSEYYPIDSERIEKISDDESFTDKYLNLITKHVTTSNIKKTNLKIILDQITINYLLF</sequence>
<evidence type="ECO:0000313" key="1">
    <source>
        <dbReference type="EMBL" id="ORX77282.1"/>
    </source>
</evidence>
<gene>
    <name evidence="1" type="ORF">BCR32DRAFT_283360</name>
</gene>
<dbReference type="AlphaFoldDB" id="A0A1Y1WV01"/>
<dbReference type="OrthoDB" id="10573046at2759"/>
<keyword evidence="2" id="KW-1185">Reference proteome</keyword>
<organism evidence="1 2">
    <name type="scientific">Anaeromyces robustus</name>
    <dbReference type="NCBI Taxonomy" id="1754192"/>
    <lineage>
        <taxon>Eukaryota</taxon>
        <taxon>Fungi</taxon>
        <taxon>Fungi incertae sedis</taxon>
        <taxon>Chytridiomycota</taxon>
        <taxon>Chytridiomycota incertae sedis</taxon>
        <taxon>Neocallimastigomycetes</taxon>
        <taxon>Neocallimastigales</taxon>
        <taxon>Neocallimastigaceae</taxon>
        <taxon>Anaeromyces</taxon>
    </lineage>
</organism>